<proteinExistence type="inferred from homology"/>
<feature type="binding site" evidence="12">
    <location>
        <begin position="22"/>
        <end position="29"/>
    </location>
    <ligand>
        <name>ATP</name>
        <dbReference type="ChEBI" id="CHEBI:30616"/>
    </ligand>
</feature>
<comment type="catalytic activity">
    <reaction evidence="8">
        <text>Couples ATP hydrolysis with the unwinding of duplex DNA by translocating in the 3'-5' direction.</text>
        <dbReference type="EC" id="5.6.2.4"/>
    </reaction>
</comment>
<keyword evidence="3 12" id="KW-0378">Hydrolase</keyword>
<comment type="caution">
    <text evidence="15">The sequence shown here is derived from an EMBL/GenBank/DDBJ whole genome shotgun (WGS) entry which is preliminary data.</text>
</comment>
<dbReference type="EC" id="5.6.2.4" evidence="9"/>
<protein>
    <recommendedName>
        <fullName evidence="9">DNA 3'-5' helicase</fullName>
        <ecNumber evidence="9">5.6.2.4</ecNumber>
    </recommendedName>
    <alternativeName>
        <fullName evidence="10">DNA 3'-5' helicase II</fullName>
    </alternativeName>
</protein>
<gene>
    <name evidence="15" type="ORF">CKO25_04265</name>
</gene>
<evidence type="ECO:0000256" key="1">
    <source>
        <dbReference type="ARBA" id="ARBA00009922"/>
    </source>
</evidence>
<dbReference type="InterPro" id="IPR013986">
    <property type="entry name" value="DExx_box_DNA_helicase_dom_sf"/>
</dbReference>
<dbReference type="PANTHER" id="PTHR11070:SF2">
    <property type="entry name" value="ATP-DEPENDENT DNA HELICASE SRS2"/>
    <property type="match status" value="1"/>
</dbReference>
<dbReference type="GO" id="GO:0016787">
    <property type="term" value="F:hydrolase activity"/>
    <property type="evidence" value="ECO:0007669"/>
    <property type="project" value="UniProtKB-UniRule"/>
</dbReference>
<keyword evidence="4 12" id="KW-0347">Helicase</keyword>
<dbReference type="Pfam" id="PF13361">
    <property type="entry name" value="UvrD_C"/>
    <property type="match status" value="1"/>
</dbReference>
<evidence type="ECO:0000256" key="6">
    <source>
        <dbReference type="ARBA" id="ARBA00023125"/>
    </source>
</evidence>
<keyword evidence="6" id="KW-0238">DNA-binding</keyword>
<keyword evidence="16" id="KW-1185">Reference proteome</keyword>
<evidence type="ECO:0000313" key="15">
    <source>
        <dbReference type="EMBL" id="MBK1643889.1"/>
    </source>
</evidence>
<dbReference type="InterPro" id="IPR014016">
    <property type="entry name" value="UvrD-like_ATP-bd"/>
</dbReference>
<comment type="catalytic activity">
    <reaction evidence="11">
        <text>ATP + H2O = ADP + phosphate + H(+)</text>
        <dbReference type="Rhea" id="RHEA:13065"/>
        <dbReference type="ChEBI" id="CHEBI:15377"/>
        <dbReference type="ChEBI" id="CHEBI:15378"/>
        <dbReference type="ChEBI" id="CHEBI:30616"/>
        <dbReference type="ChEBI" id="CHEBI:43474"/>
        <dbReference type="ChEBI" id="CHEBI:456216"/>
        <dbReference type="EC" id="5.6.2.4"/>
    </reaction>
</comment>
<keyword evidence="7" id="KW-0413">Isomerase</keyword>
<dbReference type="RefSeq" id="WP_200386697.1">
    <property type="nucleotide sequence ID" value="NZ_NRSD01000003.1"/>
</dbReference>
<evidence type="ECO:0000256" key="9">
    <source>
        <dbReference type="ARBA" id="ARBA00034808"/>
    </source>
</evidence>
<dbReference type="PROSITE" id="PS51217">
    <property type="entry name" value="UVRD_HELICASE_CTER"/>
    <property type="match status" value="1"/>
</dbReference>
<evidence type="ECO:0000256" key="10">
    <source>
        <dbReference type="ARBA" id="ARBA00034923"/>
    </source>
</evidence>
<dbReference type="InterPro" id="IPR027417">
    <property type="entry name" value="P-loop_NTPase"/>
</dbReference>
<evidence type="ECO:0000256" key="11">
    <source>
        <dbReference type="ARBA" id="ARBA00048988"/>
    </source>
</evidence>
<keyword evidence="2 12" id="KW-0547">Nucleotide-binding</keyword>
<reference evidence="15 16" key="1">
    <citation type="journal article" date="2020" name="Microorganisms">
        <title>Osmotic Adaptation and Compatible Solute Biosynthesis of Phototrophic Bacteria as Revealed from Genome Analyses.</title>
        <authorList>
            <person name="Imhoff J.F."/>
            <person name="Rahn T."/>
            <person name="Kunzel S."/>
            <person name="Keller A."/>
            <person name="Neulinger S.C."/>
        </authorList>
    </citation>
    <scope>NUCLEOTIDE SEQUENCE [LARGE SCALE GENOMIC DNA]</scope>
    <source>
        <strain evidence="15 16">DSM 21303</strain>
    </source>
</reference>
<dbReference type="CDD" id="cd17932">
    <property type="entry name" value="DEXQc_UvrD"/>
    <property type="match status" value="1"/>
</dbReference>
<dbReference type="GO" id="GO:0003677">
    <property type="term" value="F:DNA binding"/>
    <property type="evidence" value="ECO:0007669"/>
    <property type="project" value="UniProtKB-KW"/>
</dbReference>
<accession>A0A9X0WFS4</accession>
<evidence type="ECO:0000256" key="7">
    <source>
        <dbReference type="ARBA" id="ARBA00023235"/>
    </source>
</evidence>
<evidence type="ECO:0000256" key="8">
    <source>
        <dbReference type="ARBA" id="ARBA00034617"/>
    </source>
</evidence>
<dbReference type="SUPFAM" id="SSF52540">
    <property type="entry name" value="P-loop containing nucleoside triphosphate hydrolases"/>
    <property type="match status" value="1"/>
</dbReference>
<evidence type="ECO:0000256" key="2">
    <source>
        <dbReference type="ARBA" id="ARBA00022741"/>
    </source>
</evidence>
<comment type="similarity">
    <text evidence="1">Belongs to the helicase family. UvrD subfamily.</text>
</comment>
<evidence type="ECO:0000256" key="12">
    <source>
        <dbReference type="PROSITE-ProRule" id="PRU00560"/>
    </source>
</evidence>
<organism evidence="15 16">
    <name type="scientific">Thiocapsa imhoffii</name>
    <dbReference type="NCBI Taxonomy" id="382777"/>
    <lineage>
        <taxon>Bacteria</taxon>
        <taxon>Pseudomonadati</taxon>
        <taxon>Pseudomonadota</taxon>
        <taxon>Gammaproteobacteria</taxon>
        <taxon>Chromatiales</taxon>
        <taxon>Chromatiaceae</taxon>
        <taxon>Thiocapsa</taxon>
    </lineage>
</organism>
<dbReference type="EMBL" id="NRSD01000003">
    <property type="protein sequence ID" value="MBK1643889.1"/>
    <property type="molecule type" value="Genomic_DNA"/>
</dbReference>
<keyword evidence="5 12" id="KW-0067">ATP-binding</keyword>
<dbReference type="Pfam" id="PF00580">
    <property type="entry name" value="UvrD-helicase"/>
    <property type="match status" value="1"/>
</dbReference>
<dbReference type="InterPro" id="IPR000212">
    <property type="entry name" value="DNA_helicase_UvrD/REP"/>
</dbReference>
<dbReference type="GO" id="GO:0000725">
    <property type="term" value="P:recombinational repair"/>
    <property type="evidence" value="ECO:0007669"/>
    <property type="project" value="TreeGrafter"/>
</dbReference>
<evidence type="ECO:0000259" key="14">
    <source>
        <dbReference type="PROSITE" id="PS51217"/>
    </source>
</evidence>
<dbReference type="Proteomes" id="UP001138802">
    <property type="component" value="Unassembled WGS sequence"/>
</dbReference>
<evidence type="ECO:0000259" key="13">
    <source>
        <dbReference type="PROSITE" id="PS51198"/>
    </source>
</evidence>
<dbReference type="GO" id="GO:0005524">
    <property type="term" value="F:ATP binding"/>
    <property type="evidence" value="ECO:0007669"/>
    <property type="project" value="UniProtKB-UniRule"/>
</dbReference>
<dbReference type="Gene3D" id="3.40.50.300">
    <property type="entry name" value="P-loop containing nucleotide triphosphate hydrolases"/>
    <property type="match status" value="2"/>
</dbReference>
<evidence type="ECO:0000256" key="3">
    <source>
        <dbReference type="ARBA" id="ARBA00022801"/>
    </source>
</evidence>
<evidence type="ECO:0000313" key="16">
    <source>
        <dbReference type="Proteomes" id="UP001138802"/>
    </source>
</evidence>
<name>A0A9X0WFS4_9GAMM</name>
<dbReference type="Gene3D" id="1.10.486.10">
    <property type="entry name" value="PCRA, domain 4"/>
    <property type="match status" value="1"/>
</dbReference>
<evidence type="ECO:0000256" key="4">
    <source>
        <dbReference type="ARBA" id="ARBA00022806"/>
    </source>
</evidence>
<evidence type="ECO:0000256" key="5">
    <source>
        <dbReference type="ARBA" id="ARBA00022840"/>
    </source>
</evidence>
<dbReference type="InterPro" id="IPR014017">
    <property type="entry name" value="DNA_helicase_UvrD-like_C"/>
</dbReference>
<dbReference type="GO" id="GO:0043138">
    <property type="term" value="F:3'-5' DNA helicase activity"/>
    <property type="evidence" value="ECO:0007669"/>
    <property type="project" value="UniProtKB-EC"/>
</dbReference>
<sequence length="752" mass="83542">MRYTDEQLQAIEHTGGHSLTFAVAGSGKTQMLLGRVRFLLEQGVPPERVRVLAFNKAAALELKERLACALPASLQAPKVSTFHSLGLKLIALFERHELVARLRLEENEAVEKTLAREAALAAIKEGHSDDYPSHDDLDAFHAFIGLVKSDIRTPRDAFKAFGIPGHYGYFVRAFDRFETARKQAGLRFFADLLCEPATLMLTNPRALALVTNKLDVVIVDEFQDVSRIQVELLTRLIGTRATLNAVGDDSQCIYAWRGSRPEFMGEDFDRFFPDATRYTLTRTFRFGHRVSLAAAMLIENNRNRMATLCVSAPSTPQTAIDVVRASASGDQAAVVGVIEGWRRDGRSLRDCAVLARLWAQTLGLELEFMDRGIPYFKPKGDVFTNRDVVGLLGWLRLADGSLFADTRAPEIIRAMLATPTLWLPAKTIGDLADAIARHPAGARSRLFDLAAKIRKPYQAAKIRDRADLWSEAPSWSALPAAEALRRYASRTDLIESFARSASRDVASEKEIAYQTLLGWATRSRTLIGDFLKRLDRLRLSRQCYEAGGEVVLLSTIHQAKGLEWPLVIVTGLEDDQFPANRSDSEEERRLAYVAFTRAKEQLQLVIPPDERFDAAWEGRESRGPGLSRTPASRFVFEARLGTAVSVGGAVSKRLFGAEPEAKLPDAPPEATGLLNRYLEAVGIPERYAVPKPPSASSHADGTQRWAVGDRIRHRVFGEGRIVGLRDKDVLDIDFAGHRRSIKVGIVPLERIR</sequence>
<feature type="domain" description="UvrD-like helicase C-terminal" evidence="14">
    <location>
        <begin position="288"/>
        <end position="561"/>
    </location>
</feature>
<feature type="domain" description="UvrD-like helicase ATP-binding" evidence="13">
    <location>
        <begin position="1"/>
        <end position="287"/>
    </location>
</feature>
<dbReference type="PANTHER" id="PTHR11070">
    <property type="entry name" value="UVRD / RECB / PCRA DNA HELICASE FAMILY MEMBER"/>
    <property type="match status" value="1"/>
</dbReference>
<dbReference type="Gene3D" id="1.10.10.160">
    <property type="match status" value="1"/>
</dbReference>
<dbReference type="AlphaFoldDB" id="A0A9X0WFS4"/>
<dbReference type="PROSITE" id="PS51198">
    <property type="entry name" value="UVRD_HELICASE_ATP_BIND"/>
    <property type="match status" value="1"/>
</dbReference>